<evidence type="ECO:0000259" key="7">
    <source>
        <dbReference type="PROSITE" id="PS50888"/>
    </source>
</evidence>
<organism evidence="8 9">
    <name type="scientific">Tilletiopsis washingtonensis</name>
    <dbReference type="NCBI Taxonomy" id="58919"/>
    <lineage>
        <taxon>Eukaryota</taxon>
        <taxon>Fungi</taxon>
        <taxon>Dikarya</taxon>
        <taxon>Basidiomycota</taxon>
        <taxon>Ustilaginomycotina</taxon>
        <taxon>Exobasidiomycetes</taxon>
        <taxon>Entylomatales</taxon>
        <taxon>Entylomatales incertae sedis</taxon>
        <taxon>Tilletiopsis</taxon>
    </lineage>
</organism>
<evidence type="ECO:0000256" key="6">
    <source>
        <dbReference type="SAM" id="MobiDB-lite"/>
    </source>
</evidence>
<protein>
    <recommendedName>
        <fullName evidence="7">BHLH domain-containing protein</fullName>
    </recommendedName>
</protein>
<dbReference type="PROSITE" id="PS50888">
    <property type="entry name" value="BHLH"/>
    <property type="match status" value="1"/>
</dbReference>
<keyword evidence="3" id="KW-0010">Activator</keyword>
<keyword evidence="5" id="KW-0539">Nucleus</keyword>
<evidence type="ECO:0000256" key="3">
    <source>
        <dbReference type="ARBA" id="ARBA00023159"/>
    </source>
</evidence>
<dbReference type="AlphaFoldDB" id="A0A316Z3V6"/>
<feature type="region of interest" description="Disordered" evidence="6">
    <location>
        <begin position="1"/>
        <end position="63"/>
    </location>
</feature>
<feature type="compositionally biased region" description="Basic and acidic residues" evidence="6">
    <location>
        <begin position="47"/>
        <end position="63"/>
    </location>
</feature>
<dbReference type="FunFam" id="4.10.280.10:FF:000114">
    <property type="entry name" value="N-acetyl-gamma-glutamyl-phosphate partial"/>
    <property type="match status" value="1"/>
</dbReference>
<sequence length="374" mass="39873">MSSLAGPQGIFAPLPTVKGEGVQAGASQPLDVPRKKKRSGGGNKKGTSAERRATHNAVERARRESLNTRFLQLAANLPATAAVRRPSKSLIVNKSLAFVAEALTRETMYRSKIHELAQESDTLRDELNALRVQSGLGPRLQQSVDRTLPAPMADGAFDQNRRECMAQLAADGHDLDFHSWELDNDDGDSTSDAGQQTDSRTSTFDSPYLAASFEASSAPPVASSRYQQHFAALQPDDAAFRRHSTASSYGAQTSSSGLEQPLDAVSFSPFGLPPASLPTRSSMSSLQTSSVPTSLPSTREEYEFPPVTPTTALVFNQLLAGFDASQLGTGASSLAPSSQQQQQHYPASSAAGPFATHQHSMLGPQTHAFHAPQA</sequence>
<dbReference type="InterPro" id="IPR036638">
    <property type="entry name" value="HLH_DNA-bd_sf"/>
</dbReference>
<dbReference type="GO" id="GO:0090575">
    <property type="term" value="C:RNA polymerase II transcription regulator complex"/>
    <property type="evidence" value="ECO:0007669"/>
    <property type="project" value="TreeGrafter"/>
</dbReference>
<dbReference type="GO" id="GO:0045944">
    <property type="term" value="P:positive regulation of transcription by RNA polymerase II"/>
    <property type="evidence" value="ECO:0007669"/>
    <property type="project" value="TreeGrafter"/>
</dbReference>
<dbReference type="EMBL" id="KZ819303">
    <property type="protein sequence ID" value="PWN95628.1"/>
    <property type="molecule type" value="Genomic_DNA"/>
</dbReference>
<evidence type="ECO:0000313" key="9">
    <source>
        <dbReference type="Proteomes" id="UP000245946"/>
    </source>
</evidence>
<dbReference type="Pfam" id="PF00010">
    <property type="entry name" value="HLH"/>
    <property type="match status" value="1"/>
</dbReference>
<keyword evidence="9" id="KW-1185">Reference proteome</keyword>
<dbReference type="GO" id="GO:0046983">
    <property type="term" value="F:protein dimerization activity"/>
    <property type="evidence" value="ECO:0007669"/>
    <property type="project" value="InterPro"/>
</dbReference>
<dbReference type="PANTHER" id="PTHR10328:SF3">
    <property type="entry name" value="PROTEIN MAX"/>
    <property type="match status" value="1"/>
</dbReference>
<dbReference type="SMART" id="SM00353">
    <property type="entry name" value="HLH"/>
    <property type="match status" value="1"/>
</dbReference>
<dbReference type="GO" id="GO:0003700">
    <property type="term" value="F:DNA-binding transcription factor activity"/>
    <property type="evidence" value="ECO:0007669"/>
    <property type="project" value="TreeGrafter"/>
</dbReference>
<dbReference type="GeneID" id="37271926"/>
<dbReference type="SUPFAM" id="SSF47459">
    <property type="entry name" value="HLH, helix-loop-helix DNA-binding domain"/>
    <property type="match status" value="1"/>
</dbReference>
<keyword evidence="2" id="KW-0238">DNA-binding</keyword>
<name>A0A316Z3V6_9BASI</name>
<reference evidence="8 9" key="1">
    <citation type="journal article" date="2018" name="Mol. Biol. Evol.">
        <title>Broad Genomic Sampling Reveals a Smut Pathogenic Ancestry of the Fungal Clade Ustilaginomycotina.</title>
        <authorList>
            <person name="Kijpornyongpan T."/>
            <person name="Mondo S.J."/>
            <person name="Barry K."/>
            <person name="Sandor L."/>
            <person name="Lee J."/>
            <person name="Lipzen A."/>
            <person name="Pangilinan J."/>
            <person name="LaButti K."/>
            <person name="Hainaut M."/>
            <person name="Henrissat B."/>
            <person name="Grigoriev I.V."/>
            <person name="Spatafora J.W."/>
            <person name="Aime M.C."/>
        </authorList>
    </citation>
    <scope>NUCLEOTIDE SEQUENCE [LARGE SCALE GENOMIC DNA]</scope>
    <source>
        <strain evidence="8 9">MCA 4186</strain>
    </source>
</reference>
<feature type="region of interest" description="Disordered" evidence="6">
    <location>
        <begin position="179"/>
        <end position="203"/>
    </location>
</feature>
<feature type="region of interest" description="Disordered" evidence="6">
    <location>
        <begin position="277"/>
        <end position="302"/>
    </location>
</feature>
<dbReference type="PANTHER" id="PTHR10328">
    <property type="entry name" value="PROTEIN MAX MYC-ASSOCIATED FACTOR X"/>
    <property type="match status" value="1"/>
</dbReference>
<proteinExistence type="predicted"/>
<keyword evidence="4" id="KW-0804">Transcription</keyword>
<dbReference type="RefSeq" id="XP_025595907.1">
    <property type="nucleotide sequence ID" value="XM_025744382.1"/>
</dbReference>
<accession>A0A316Z3V6</accession>
<feature type="compositionally biased region" description="Polar residues" evidence="6">
    <location>
        <begin position="190"/>
        <end position="203"/>
    </location>
</feature>
<feature type="region of interest" description="Disordered" evidence="6">
    <location>
        <begin position="331"/>
        <end position="360"/>
    </location>
</feature>
<feature type="domain" description="BHLH" evidence="7">
    <location>
        <begin position="50"/>
        <end position="102"/>
    </location>
</feature>
<evidence type="ECO:0000256" key="2">
    <source>
        <dbReference type="ARBA" id="ARBA00023125"/>
    </source>
</evidence>
<gene>
    <name evidence="8" type="ORF">FA09DRAFT_340953</name>
</gene>
<feature type="compositionally biased region" description="Low complexity" evidence="6">
    <location>
        <begin position="278"/>
        <end position="297"/>
    </location>
</feature>
<evidence type="ECO:0000256" key="4">
    <source>
        <dbReference type="ARBA" id="ARBA00023163"/>
    </source>
</evidence>
<dbReference type="Gene3D" id="4.10.280.10">
    <property type="entry name" value="Helix-loop-helix DNA-binding domain"/>
    <property type="match status" value="1"/>
</dbReference>
<dbReference type="OrthoDB" id="8964853at2759"/>
<dbReference type="Proteomes" id="UP000245946">
    <property type="component" value="Unassembled WGS sequence"/>
</dbReference>
<evidence type="ECO:0000256" key="1">
    <source>
        <dbReference type="ARBA" id="ARBA00023015"/>
    </source>
</evidence>
<feature type="compositionally biased region" description="Low complexity" evidence="6">
    <location>
        <begin position="331"/>
        <end position="351"/>
    </location>
</feature>
<evidence type="ECO:0000313" key="8">
    <source>
        <dbReference type="EMBL" id="PWN95628.1"/>
    </source>
</evidence>
<keyword evidence="1" id="KW-0805">Transcription regulation</keyword>
<evidence type="ECO:0000256" key="5">
    <source>
        <dbReference type="ARBA" id="ARBA00023242"/>
    </source>
</evidence>
<dbReference type="InterPro" id="IPR011598">
    <property type="entry name" value="bHLH_dom"/>
</dbReference>
<dbReference type="GO" id="GO:0003677">
    <property type="term" value="F:DNA binding"/>
    <property type="evidence" value="ECO:0007669"/>
    <property type="project" value="UniProtKB-KW"/>
</dbReference>